<evidence type="ECO:0000256" key="5">
    <source>
        <dbReference type="ARBA" id="ARBA00022989"/>
    </source>
</evidence>
<keyword evidence="3" id="KW-1003">Cell membrane</keyword>
<keyword evidence="11" id="KW-1185">Reference proteome</keyword>
<keyword evidence="4 8" id="KW-0812">Transmembrane</keyword>
<proteinExistence type="inferred from homology"/>
<sequence length="109" mass="11740">MPYLYLTFAIAFEVIGTSALKASDSFTRLLPSLVCVFAYAVSFLLLALSLRTIPVGIAYALWAGLGIVLIAAIGWLWFKEPLDLPAFIGLSLIVGGVVVVNVFSRVLPH</sequence>
<organism evidence="10 11">
    <name type="scientific">Methyloceanibacter marginalis</name>
    <dbReference type="NCBI Taxonomy" id="1774971"/>
    <lineage>
        <taxon>Bacteria</taxon>
        <taxon>Pseudomonadati</taxon>
        <taxon>Pseudomonadota</taxon>
        <taxon>Alphaproteobacteria</taxon>
        <taxon>Hyphomicrobiales</taxon>
        <taxon>Hyphomicrobiaceae</taxon>
        <taxon>Methyloceanibacter</taxon>
    </lineage>
</organism>
<dbReference type="InterPro" id="IPR045324">
    <property type="entry name" value="Small_multidrug_res"/>
</dbReference>
<dbReference type="EMBL" id="LPWD01000363">
    <property type="protein sequence ID" value="ODS02244.1"/>
    <property type="molecule type" value="Genomic_DNA"/>
</dbReference>
<dbReference type="GO" id="GO:1990961">
    <property type="term" value="P:xenobiotic detoxification by transmembrane export across the plasma membrane"/>
    <property type="evidence" value="ECO:0007669"/>
    <property type="project" value="UniProtKB-ARBA"/>
</dbReference>
<comment type="subcellular location">
    <subcellularLocation>
        <location evidence="1 8">Cell membrane</location>
        <topology evidence="1 8">Multi-pass membrane protein</topology>
    </subcellularLocation>
</comment>
<comment type="similarity">
    <text evidence="7 8">Belongs to the drug/metabolite transporter (DMT) superfamily. Small multidrug resistance (SMR) (TC 2.A.7.1) family.</text>
</comment>
<evidence type="ECO:0000313" key="10">
    <source>
        <dbReference type="EMBL" id="ODS02244.1"/>
    </source>
</evidence>
<keyword evidence="2" id="KW-0813">Transport</keyword>
<evidence type="ECO:0000256" key="4">
    <source>
        <dbReference type="ARBA" id="ARBA00022692"/>
    </source>
</evidence>
<evidence type="ECO:0000256" key="2">
    <source>
        <dbReference type="ARBA" id="ARBA00022448"/>
    </source>
</evidence>
<dbReference type="GO" id="GO:0015199">
    <property type="term" value="F:amino-acid betaine transmembrane transporter activity"/>
    <property type="evidence" value="ECO:0007669"/>
    <property type="project" value="TreeGrafter"/>
</dbReference>
<dbReference type="GO" id="GO:0015220">
    <property type="term" value="F:choline transmembrane transporter activity"/>
    <property type="evidence" value="ECO:0007669"/>
    <property type="project" value="TreeGrafter"/>
</dbReference>
<feature type="transmembrane region" description="Helical" evidence="9">
    <location>
        <begin position="29"/>
        <end position="50"/>
    </location>
</feature>
<evidence type="ECO:0000256" key="3">
    <source>
        <dbReference type="ARBA" id="ARBA00022475"/>
    </source>
</evidence>
<evidence type="ECO:0000256" key="8">
    <source>
        <dbReference type="RuleBase" id="RU003942"/>
    </source>
</evidence>
<evidence type="ECO:0000313" key="11">
    <source>
        <dbReference type="Proteomes" id="UP000095042"/>
    </source>
</evidence>
<gene>
    <name evidence="10" type="ORF">AUC71_16375</name>
</gene>
<evidence type="ECO:0000256" key="9">
    <source>
        <dbReference type="SAM" id="Phobius"/>
    </source>
</evidence>
<dbReference type="FunFam" id="1.10.3730.20:FF:000001">
    <property type="entry name" value="Quaternary ammonium compound resistance transporter SugE"/>
    <property type="match status" value="1"/>
</dbReference>
<keyword evidence="6 9" id="KW-0472">Membrane</keyword>
<dbReference type="InterPro" id="IPR000390">
    <property type="entry name" value="Small_drug/metabolite_transptr"/>
</dbReference>
<dbReference type="PANTHER" id="PTHR30561">
    <property type="entry name" value="SMR FAMILY PROTON-DEPENDENT DRUG EFFLUX TRANSPORTER SUGE"/>
    <property type="match status" value="1"/>
</dbReference>
<feature type="transmembrane region" description="Helical" evidence="9">
    <location>
        <begin position="57"/>
        <end position="78"/>
    </location>
</feature>
<comment type="caution">
    <text evidence="10">The sequence shown here is derived from an EMBL/GenBank/DDBJ whole genome shotgun (WGS) entry which is preliminary data.</text>
</comment>
<accession>A0A1E3W8V5</accession>
<dbReference type="RefSeq" id="WP_069624574.1">
    <property type="nucleotide sequence ID" value="NZ_LPWD01000363.1"/>
</dbReference>
<dbReference type="Pfam" id="PF00893">
    <property type="entry name" value="Multi_Drug_Res"/>
    <property type="match status" value="1"/>
</dbReference>
<name>A0A1E3W8V5_9HYPH</name>
<reference evidence="10 11" key="1">
    <citation type="journal article" date="2016" name="Environ. Microbiol.">
        <title>New Methyloceanibacter diversity from North Sea sediments includes methanotroph containing solely the soluble methane monooxygenase.</title>
        <authorList>
            <person name="Vekeman B."/>
            <person name="Kerckhof F.M."/>
            <person name="Cremers G."/>
            <person name="de Vos P."/>
            <person name="Vandamme P."/>
            <person name="Boon N."/>
            <person name="Op den Camp H.J."/>
            <person name="Heylen K."/>
        </authorList>
    </citation>
    <scope>NUCLEOTIDE SEQUENCE [LARGE SCALE GENOMIC DNA]</scope>
    <source>
        <strain evidence="10 11">R-67177</strain>
    </source>
</reference>
<evidence type="ECO:0000256" key="6">
    <source>
        <dbReference type="ARBA" id="ARBA00023136"/>
    </source>
</evidence>
<evidence type="ECO:0000256" key="1">
    <source>
        <dbReference type="ARBA" id="ARBA00004651"/>
    </source>
</evidence>
<keyword evidence="5 9" id="KW-1133">Transmembrane helix</keyword>
<dbReference type="Proteomes" id="UP000095042">
    <property type="component" value="Unassembled WGS sequence"/>
</dbReference>
<dbReference type="GO" id="GO:0031460">
    <property type="term" value="P:glycine betaine transport"/>
    <property type="evidence" value="ECO:0007669"/>
    <property type="project" value="TreeGrafter"/>
</dbReference>
<feature type="transmembrane region" description="Helical" evidence="9">
    <location>
        <begin position="84"/>
        <end position="103"/>
    </location>
</feature>
<dbReference type="InterPro" id="IPR037185">
    <property type="entry name" value="EmrE-like"/>
</dbReference>
<dbReference type="AlphaFoldDB" id="A0A1E3W8V5"/>
<protein>
    <submittedName>
        <fullName evidence="10">Multidrug transporter</fullName>
    </submittedName>
</protein>
<dbReference type="OrthoDB" id="9808638at2"/>
<dbReference type="GO" id="GO:0015297">
    <property type="term" value="F:antiporter activity"/>
    <property type="evidence" value="ECO:0007669"/>
    <property type="project" value="TreeGrafter"/>
</dbReference>
<dbReference type="SUPFAM" id="SSF103481">
    <property type="entry name" value="Multidrug resistance efflux transporter EmrE"/>
    <property type="match status" value="1"/>
</dbReference>
<evidence type="ECO:0000256" key="7">
    <source>
        <dbReference type="ARBA" id="ARBA00038032"/>
    </source>
</evidence>
<dbReference type="GO" id="GO:0005886">
    <property type="term" value="C:plasma membrane"/>
    <property type="evidence" value="ECO:0007669"/>
    <property type="project" value="UniProtKB-SubCell"/>
</dbReference>
<dbReference type="Gene3D" id="1.10.3730.20">
    <property type="match status" value="1"/>
</dbReference>
<dbReference type="PANTHER" id="PTHR30561:SF1">
    <property type="entry name" value="MULTIDRUG TRANSPORTER EMRE"/>
    <property type="match status" value="1"/>
</dbReference>